<dbReference type="SMART" id="SM00563">
    <property type="entry name" value="PlsC"/>
    <property type="match status" value="1"/>
</dbReference>
<name>D7BCI2_ALLS1</name>
<accession>D7BCI2</accession>
<dbReference type="KEGG" id="msv:Mesil_0958"/>
<feature type="domain" description="Phospholipid/glycerol acyltransferase" evidence="3">
    <location>
        <begin position="36"/>
        <end position="149"/>
    </location>
</feature>
<evidence type="ECO:0000256" key="1">
    <source>
        <dbReference type="ARBA" id="ARBA00022679"/>
    </source>
</evidence>
<dbReference type="EMBL" id="CP002042">
    <property type="protein sequence ID" value="ADH62867.1"/>
    <property type="molecule type" value="Genomic_DNA"/>
</dbReference>
<keyword evidence="1" id="KW-0808">Transferase</keyword>
<dbReference type="GO" id="GO:0006654">
    <property type="term" value="P:phosphatidic acid biosynthetic process"/>
    <property type="evidence" value="ECO:0007669"/>
    <property type="project" value="TreeGrafter"/>
</dbReference>
<dbReference type="HOGENOM" id="CLU_099447_0_0_0"/>
<dbReference type="eggNOG" id="COG0204">
    <property type="taxonomic scope" value="Bacteria"/>
</dbReference>
<organism evidence="4 5">
    <name type="scientific">Allomeiothermus silvanus (strain ATCC 700542 / DSM 9946 / NBRC 106475 / NCIMB 13440 / VI-R2)</name>
    <name type="common">Thermus silvanus</name>
    <dbReference type="NCBI Taxonomy" id="526227"/>
    <lineage>
        <taxon>Bacteria</taxon>
        <taxon>Thermotogati</taxon>
        <taxon>Deinococcota</taxon>
        <taxon>Deinococci</taxon>
        <taxon>Thermales</taxon>
        <taxon>Thermaceae</taxon>
        <taxon>Allomeiothermus</taxon>
    </lineage>
</organism>
<keyword evidence="2 4" id="KW-0012">Acyltransferase</keyword>
<evidence type="ECO:0000313" key="4">
    <source>
        <dbReference type="EMBL" id="ADH62867.1"/>
    </source>
</evidence>
<sequence length="198" mass="22351">MSAVYRPRGLRQRLAAGILNLLGWKVVLEPPPGPKVVMVGYPHTSNVDFFYAILWAWATGRKMSWIGKRQLFGGLMGPIMRRLGGIPVDRDKTKNFVKQVAEIFAQREELWLVIAAEGTRSRADYWRSGFYYMALEAKVPIALAYLDYSRKEAGVGGYFMPSGDITKDFEIVQKFYADKVGHTPKNQGPVQLKPPNNP</sequence>
<dbReference type="SUPFAM" id="SSF69593">
    <property type="entry name" value="Glycerol-3-phosphate (1)-acyltransferase"/>
    <property type="match status" value="1"/>
</dbReference>
<dbReference type="RefSeq" id="WP_013157451.1">
    <property type="nucleotide sequence ID" value="NC_014212.1"/>
</dbReference>
<dbReference type="InterPro" id="IPR002123">
    <property type="entry name" value="Plipid/glycerol_acylTrfase"/>
</dbReference>
<keyword evidence="5" id="KW-1185">Reference proteome</keyword>
<evidence type="ECO:0000313" key="5">
    <source>
        <dbReference type="Proteomes" id="UP000001916"/>
    </source>
</evidence>
<protein>
    <submittedName>
        <fullName evidence="4">Phospholipid/glycerol acyltransferase</fullName>
    </submittedName>
</protein>
<evidence type="ECO:0000256" key="2">
    <source>
        <dbReference type="ARBA" id="ARBA00023315"/>
    </source>
</evidence>
<proteinExistence type="predicted"/>
<dbReference type="STRING" id="526227.Mesil_0958"/>
<evidence type="ECO:0000259" key="3">
    <source>
        <dbReference type="SMART" id="SM00563"/>
    </source>
</evidence>
<gene>
    <name evidence="4" type="ordered locus">Mesil_0958</name>
</gene>
<dbReference type="CDD" id="cd07988">
    <property type="entry name" value="LPLAT_ABO13168-like"/>
    <property type="match status" value="1"/>
</dbReference>
<reference evidence="4 5" key="1">
    <citation type="journal article" date="2010" name="Stand. Genomic Sci.">
        <title>Complete genome sequence of Meiothermus silvanus type strain (VI-R2).</title>
        <authorList>
            <person name="Sikorski J."/>
            <person name="Tindall B.J."/>
            <person name="Lowry S."/>
            <person name="Lucas S."/>
            <person name="Nolan M."/>
            <person name="Copeland A."/>
            <person name="Glavina Del Rio T."/>
            <person name="Tice H."/>
            <person name="Cheng J.F."/>
            <person name="Han C."/>
            <person name="Pitluck S."/>
            <person name="Liolios K."/>
            <person name="Ivanova N."/>
            <person name="Mavromatis K."/>
            <person name="Mikhailova N."/>
            <person name="Pati A."/>
            <person name="Goodwin L."/>
            <person name="Chen A."/>
            <person name="Palaniappan K."/>
            <person name="Land M."/>
            <person name="Hauser L."/>
            <person name="Chang Y.J."/>
            <person name="Jeffries C.D."/>
            <person name="Rohde M."/>
            <person name="Goker M."/>
            <person name="Woyke T."/>
            <person name="Bristow J."/>
            <person name="Eisen J.A."/>
            <person name="Markowitz V."/>
            <person name="Hugenholtz P."/>
            <person name="Kyrpides N.C."/>
            <person name="Klenk H.P."/>
            <person name="Lapidus A."/>
        </authorList>
    </citation>
    <scope>NUCLEOTIDE SEQUENCE [LARGE SCALE GENOMIC DNA]</scope>
    <source>
        <strain evidence="5">ATCC 700542 / DSM 9946 / VI-R2</strain>
    </source>
</reference>
<dbReference type="PANTHER" id="PTHR10434:SF9">
    <property type="entry name" value="PHOSPHOLIPID_GLYCEROL ACYLTRANSFERASE DOMAIN-CONTAINING PROTEIN"/>
    <property type="match status" value="1"/>
</dbReference>
<dbReference type="OrthoDB" id="9803035at2"/>
<dbReference type="AlphaFoldDB" id="D7BCI2"/>
<dbReference type="GO" id="GO:0003841">
    <property type="term" value="F:1-acylglycerol-3-phosphate O-acyltransferase activity"/>
    <property type="evidence" value="ECO:0007669"/>
    <property type="project" value="TreeGrafter"/>
</dbReference>
<dbReference type="Proteomes" id="UP000001916">
    <property type="component" value="Chromosome"/>
</dbReference>
<dbReference type="Pfam" id="PF01553">
    <property type="entry name" value="Acyltransferase"/>
    <property type="match status" value="1"/>
</dbReference>
<dbReference type="PANTHER" id="PTHR10434">
    <property type="entry name" value="1-ACYL-SN-GLYCEROL-3-PHOSPHATE ACYLTRANSFERASE"/>
    <property type="match status" value="1"/>
</dbReference>